<dbReference type="AlphaFoldDB" id="A0A423SN62"/>
<keyword evidence="1" id="KW-0378">Hydrolase</keyword>
<accession>A0A423SN62</accession>
<comment type="caution">
    <text evidence="2">The sequence shown here is derived from an EMBL/GenBank/DDBJ whole genome shotgun (WGS) entry which is preliminary data.</text>
</comment>
<dbReference type="GO" id="GO:0031998">
    <property type="term" value="P:regulation of fatty acid beta-oxidation"/>
    <property type="evidence" value="ECO:0007669"/>
    <property type="project" value="TreeGrafter"/>
</dbReference>
<dbReference type="GO" id="GO:0004252">
    <property type="term" value="F:serine-type endopeptidase activity"/>
    <property type="evidence" value="ECO:0007669"/>
    <property type="project" value="InterPro"/>
</dbReference>
<dbReference type="EMBL" id="QCYY01003060">
    <property type="protein sequence ID" value="ROT65656.1"/>
    <property type="molecule type" value="Genomic_DNA"/>
</dbReference>
<proteinExistence type="inferred from homology"/>
<evidence type="ECO:0000313" key="2">
    <source>
        <dbReference type="EMBL" id="ROT65656.1"/>
    </source>
</evidence>
<comment type="similarity">
    <text evidence="1">Belongs to the peptidase S1B family.</text>
</comment>
<dbReference type="InterPro" id="IPR043504">
    <property type="entry name" value="Peptidase_S1_PA_chymotrypsin"/>
</dbReference>
<organism evidence="2 3">
    <name type="scientific">Penaeus vannamei</name>
    <name type="common">Whiteleg shrimp</name>
    <name type="synonym">Litopenaeus vannamei</name>
    <dbReference type="NCBI Taxonomy" id="6689"/>
    <lineage>
        <taxon>Eukaryota</taxon>
        <taxon>Metazoa</taxon>
        <taxon>Ecdysozoa</taxon>
        <taxon>Arthropoda</taxon>
        <taxon>Crustacea</taxon>
        <taxon>Multicrustacea</taxon>
        <taxon>Malacostraca</taxon>
        <taxon>Eumalacostraca</taxon>
        <taxon>Eucarida</taxon>
        <taxon>Decapoda</taxon>
        <taxon>Dendrobranchiata</taxon>
        <taxon>Penaeoidea</taxon>
        <taxon>Penaeidae</taxon>
        <taxon>Penaeus</taxon>
    </lineage>
</organism>
<dbReference type="OrthoDB" id="17845at2759"/>
<reference evidence="2 3" key="2">
    <citation type="submission" date="2019-01" db="EMBL/GenBank/DDBJ databases">
        <title>The decoding of complex shrimp genome reveals the adaptation for benthos swimmer, frequently molting mechanism and breeding impact on genome.</title>
        <authorList>
            <person name="Sun Y."/>
            <person name="Gao Y."/>
            <person name="Yu Y."/>
        </authorList>
    </citation>
    <scope>NUCLEOTIDE SEQUENCE [LARGE SCALE GENOMIC DNA]</scope>
    <source>
        <tissue evidence="2">Muscle</tissue>
    </source>
</reference>
<dbReference type="SUPFAM" id="SSF50494">
    <property type="entry name" value="Trypsin-like serine proteases"/>
    <property type="match status" value="2"/>
</dbReference>
<dbReference type="InterPro" id="IPR009003">
    <property type="entry name" value="Peptidase_S1_PA"/>
</dbReference>
<comment type="PTM">
    <text evidence="1">The full-lengh TYSND1 is the active the proteolytic processing of PTS1- and PTS2-proteins and in self-cleavage, and intermolecular self-cleavage of TYSND1 down-regulates its protease activity.</text>
</comment>
<dbReference type="Proteomes" id="UP000283509">
    <property type="component" value="Unassembled WGS sequence"/>
</dbReference>
<dbReference type="PANTHER" id="PTHR21004:SF0">
    <property type="entry name" value="PEROXISOMAL LEADER PEPTIDE-PROCESSING PROTEASE"/>
    <property type="match status" value="1"/>
</dbReference>
<dbReference type="GO" id="GO:0005777">
    <property type="term" value="C:peroxisome"/>
    <property type="evidence" value="ECO:0007669"/>
    <property type="project" value="UniProtKB-SubCell"/>
</dbReference>
<reference evidence="2 3" key="1">
    <citation type="submission" date="2018-04" db="EMBL/GenBank/DDBJ databases">
        <authorList>
            <person name="Zhang X."/>
            <person name="Yuan J."/>
            <person name="Li F."/>
            <person name="Xiang J."/>
        </authorList>
    </citation>
    <scope>NUCLEOTIDE SEQUENCE [LARGE SCALE GENOMIC DNA]</scope>
    <source>
        <tissue evidence="2">Muscle</tissue>
    </source>
</reference>
<comment type="subcellular location">
    <subcellularLocation>
        <location evidence="1">Peroxisome</location>
    </subcellularLocation>
</comment>
<dbReference type="InterPro" id="IPR039245">
    <property type="entry name" value="TYSND1/DEG15"/>
</dbReference>
<keyword evidence="3" id="KW-1185">Reference proteome</keyword>
<dbReference type="Gene3D" id="2.40.10.10">
    <property type="entry name" value="Trypsin-like serine proteases"/>
    <property type="match status" value="2"/>
</dbReference>
<gene>
    <name evidence="2" type="ORF">C7M84_016359</name>
</gene>
<dbReference type="STRING" id="6689.A0A423SN62"/>
<name>A0A423SN62_PENVA</name>
<keyword evidence="1" id="KW-0720">Serine protease</keyword>
<evidence type="ECO:0000313" key="3">
    <source>
        <dbReference type="Proteomes" id="UP000283509"/>
    </source>
</evidence>
<dbReference type="PANTHER" id="PTHR21004">
    <property type="entry name" value="SERINE PROTEASE-RELATED"/>
    <property type="match status" value="1"/>
</dbReference>
<keyword evidence="1 2" id="KW-0645">Protease</keyword>
<sequence length="516" mass="55505">MKNGQEEVGKASITDLISSVKKIANITTRSQKGSGVFVESSPFGSLSPDVFLNSLSYGIISNVCGRNGDVLLTDARCIMGSEGAPVFSDNEKRNLCGLVISPFCWRQGEWLGLTLVASACTILTVLMHHLKSDFHEENSLEFTKNVESDQQSTKQLHEVSNGISSLMFDDKSSVVSLQLCEKMLKKSMNEGFAKIVDSCVVGVQCGSGWGSGVIVNKTPGIIITCAHVIGPANSGAVKIVLADGSNHQGQVVFKTRPATLTTQNTGTCRQGKSVWDLAIIATAKSLPSSLPLATEIHPKGWPVVVAGYGVFSPRYLPTPTLSRGIISKTINFPVQSLHLSEHQSFAVEHSSLSEETNTLMISKVSEDCTDSCKIKDGFFSQSSQNIELHCGREDSKKHSIDSFADYWTVCMKNDQMIPLMMQTTCAVYAGTSGGPVIALHPQHGFQVVGIVVCNTQDTKNKASFPHINLAVPAPAIARIIEEYIISGDKNVLSYLDIESTAASQLWALGVLSKSSL</sequence>
<dbReference type="GO" id="GO:0016485">
    <property type="term" value="P:protein processing"/>
    <property type="evidence" value="ECO:0007669"/>
    <property type="project" value="InterPro"/>
</dbReference>
<protein>
    <recommendedName>
        <fullName evidence="1">Peroxisomal leader peptide-processing protease</fullName>
        <ecNumber evidence="1">3.4.21.-</ecNumber>
    </recommendedName>
</protein>
<comment type="function">
    <text evidence="1">Peroxisomal protease that mediates both the removal of the leader peptide from proteins containing a PTS2 target sequence and processes several PTS1-containing proteins. Catalyzes the processing of PTS1-proteins involved in the peroxisomal beta-oxidation of fatty acids.</text>
</comment>
<keyword evidence="1" id="KW-0576">Peroxisome</keyword>
<dbReference type="EC" id="3.4.21.-" evidence="1"/>
<evidence type="ECO:0000256" key="1">
    <source>
        <dbReference type="PIRNR" id="PIRNR037989"/>
    </source>
</evidence>
<dbReference type="Pfam" id="PF13365">
    <property type="entry name" value="Trypsin_2"/>
    <property type="match status" value="1"/>
</dbReference>